<dbReference type="SUPFAM" id="SSF54909">
    <property type="entry name" value="Dimeric alpha+beta barrel"/>
    <property type="match status" value="1"/>
</dbReference>
<evidence type="ECO:0000256" key="1">
    <source>
        <dbReference type="ARBA" id="ARBA00005291"/>
    </source>
</evidence>
<dbReference type="PANTHER" id="PTHR21017:SF17">
    <property type="entry name" value="PROTEIN NIPSNAP"/>
    <property type="match status" value="1"/>
</dbReference>
<dbReference type="InterPro" id="IPR011008">
    <property type="entry name" value="Dimeric_a/b-barrel"/>
</dbReference>
<dbReference type="Pfam" id="PF07978">
    <property type="entry name" value="NIPSNAP"/>
    <property type="match status" value="1"/>
</dbReference>
<dbReference type="Proteomes" id="UP000054683">
    <property type="component" value="Unassembled WGS sequence"/>
</dbReference>
<evidence type="ECO:0000313" key="3">
    <source>
        <dbReference type="EMBL" id="SAL21127.1"/>
    </source>
</evidence>
<gene>
    <name evidence="3" type="ORF">AWB69_01391</name>
</gene>
<dbReference type="Gene3D" id="3.30.70.100">
    <property type="match status" value="1"/>
</dbReference>
<organism evidence="3 4">
    <name type="scientific">Caballeronia udeis</name>
    <dbReference type="NCBI Taxonomy" id="1232866"/>
    <lineage>
        <taxon>Bacteria</taxon>
        <taxon>Pseudomonadati</taxon>
        <taxon>Pseudomonadota</taxon>
        <taxon>Betaproteobacteria</taxon>
        <taxon>Burkholderiales</taxon>
        <taxon>Burkholderiaceae</taxon>
        <taxon>Caballeronia</taxon>
    </lineage>
</organism>
<protein>
    <submittedName>
        <fullName evidence="3">NIPSNAP family protein</fullName>
    </submittedName>
</protein>
<dbReference type="EMBL" id="FCOK02000006">
    <property type="protein sequence ID" value="SAL21127.1"/>
    <property type="molecule type" value="Genomic_DNA"/>
</dbReference>
<dbReference type="InterPro" id="IPR051557">
    <property type="entry name" value="NipSnap_domain"/>
</dbReference>
<dbReference type="AlphaFoldDB" id="A0A158FN35"/>
<proteinExistence type="inferred from homology"/>
<comment type="similarity">
    <text evidence="1">Belongs to the NipSnap family.</text>
</comment>
<name>A0A158FN35_9BURK</name>
<sequence>MIVEERIYRIRNGRMGRYLQLVREEGLAIQQPILGGLVGYFTTEIGPLSQVTHLWAYADLQDRARRRQQLADDPRWQAFLPKLSENIEQAENRILVPTDFSPLLHLSRSAGSQEEKRL</sequence>
<dbReference type="InterPro" id="IPR012577">
    <property type="entry name" value="NIPSNAP"/>
</dbReference>
<feature type="domain" description="NIPSNAP" evidence="2">
    <location>
        <begin position="3"/>
        <end position="102"/>
    </location>
</feature>
<dbReference type="OrthoDB" id="8905985at2"/>
<accession>A0A158FN35</accession>
<evidence type="ECO:0000259" key="2">
    <source>
        <dbReference type="Pfam" id="PF07978"/>
    </source>
</evidence>
<reference evidence="3 4" key="1">
    <citation type="submission" date="2016-01" db="EMBL/GenBank/DDBJ databases">
        <authorList>
            <person name="Oliw E.H."/>
        </authorList>
    </citation>
    <scope>NUCLEOTIDE SEQUENCE [LARGE SCALE GENOMIC DNA]</scope>
    <source>
        <strain evidence="3">LMG 27134</strain>
    </source>
</reference>
<dbReference type="RefSeq" id="WP_062083541.1">
    <property type="nucleotide sequence ID" value="NZ_FCOK02000006.1"/>
</dbReference>
<evidence type="ECO:0000313" key="4">
    <source>
        <dbReference type="Proteomes" id="UP000054683"/>
    </source>
</evidence>
<dbReference type="PANTHER" id="PTHR21017">
    <property type="entry name" value="NIPSNAP-RELATED"/>
    <property type="match status" value="1"/>
</dbReference>